<sequence>RGDANDEERAEEPVDVSVEIVDSQGRSAKVALSGYGPIRRPLEIHVLRRGDLERSRFAELHEFVFQTFSIPLSDFTQLDPALDLETLNEIRLVFDLSVAGTVVLDDVGIAFLDDAFMAVRMPSNP</sequence>
<accession>A0A382AZ43</accession>
<dbReference type="Gene3D" id="2.60.120.430">
    <property type="entry name" value="Galactose-binding lectin"/>
    <property type="match status" value="1"/>
</dbReference>
<reference evidence="1" key="1">
    <citation type="submission" date="2018-05" db="EMBL/GenBank/DDBJ databases">
        <authorList>
            <person name="Lanie J.A."/>
            <person name="Ng W.-L."/>
            <person name="Kazmierczak K.M."/>
            <person name="Andrzejewski T.M."/>
            <person name="Davidsen T.M."/>
            <person name="Wayne K.J."/>
            <person name="Tettelin H."/>
            <person name="Glass J.I."/>
            <person name="Rusch D."/>
            <person name="Podicherti R."/>
            <person name="Tsui H.-C.T."/>
            <person name="Winkler M.E."/>
        </authorList>
    </citation>
    <scope>NUCLEOTIDE SEQUENCE</scope>
</reference>
<organism evidence="1">
    <name type="scientific">marine metagenome</name>
    <dbReference type="NCBI Taxonomy" id="408172"/>
    <lineage>
        <taxon>unclassified sequences</taxon>
        <taxon>metagenomes</taxon>
        <taxon>ecological metagenomes</taxon>
    </lineage>
</organism>
<proteinExistence type="predicted"/>
<dbReference type="EMBL" id="UINC01027288">
    <property type="protein sequence ID" value="SVB06273.1"/>
    <property type="molecule type" value="Genomic_DNA"/>
</dbReference>
<gene>
    <name evidence="1" type="ORF">METZ01_LOCUS159127</name>
</gene>
<protein>
    <submittedName>
        <fullName evidence="1">Uncharacterized protein</fullName>
    </submittedName>
</protein>
<dbReference type="AlphaFoldDB" id="A0A382AZ43"/>
<name>A0A382AZ43_9ZZZZ</name>
<evidence type="ECO:0000313" key="1">
    <source>
        <dbReference type="EMBL" id="SVB06273.1"/>
    </source>
</evidence>
<feature type="non-terminal residue" evidence="1">
    <location>
        <position position="1"/>
    </location>
</feature>